<gene>
    <name evidence="2" type="ORF">SE17_15455</name>
</gene>
<protein>
    <submittedName>
        <fullName evidence="2">Uncharacterized protein</fullName>
    </submittedName>
</protein>
<organism evidence="2 3">
    <name type="scientific">Kouleothrix aurantiaca</name>
    <dbReference type="NCBI Taxonomy" id="186479"/>
    <lineage>
        <taxon>Bacteria</taxon>
        <taxon>Bacillati</taxon>
        <taxon>Chloroflexota</taxon>
        <taxon>Chloroflexia</taxon>
        <taxon>Chloroflexales</taxon>
        <taxon>Roseiflexineae</taxon>
        <taxon>Roseiflexaceae</taxon>
        <taxon>Kouleothrix</taxon>
    </lineage>
</organism>
<dbReference type="EMBL" id="LJCR01000541">
    <property type="protein sequence ID" value="KPV52452.1"/>
    <property type="molecule type" value="Genomic_DNA"/>
</dbReference>
<dbReference type="SUPFAM" id="SSF57997">
    <property type="entry name" value="Tropomyosin"/>
    <property type="match status" value="1"/>
</dbReference>
<keyword evidence="1" id="KW-0175">Coiled coil</keyword>
<keyword evidence="3" id="KW-1185">Reference proteome</keyword>
<evidence type="ECO:0000313" key="2">
    <source>
        <dbReference type="EMBL" id="KPV52452.1"/>
    </source>
</evidence>
<comment type="caution">
    <text evidence="2">The sequence shown here is derived from an EMBL/GenBank/DDBJ whole genome shotgun (WGS) entry which is preliminary data.</text>
</comment>
<proteinExistence type="predicted"/>
<sequence>MSEQEREGGVAWEAREALKSVRVAREMGNSEDEYIGWLRYAEAVTNASYSGAASAFIGILSQRETDLAALLTKLGGERKAESAAVLAGIAEIKAGLEETARGLGKQIGILAGRVDSVEEALDDTVTRVAALEERMSRSDARHDTTEKRLDIVEAIIERTGATKADTELLRQLRAQRGL</sequence>
<reference evidence="2 3" key="1">
    <citation type="submission" date="2015-09" db="EMBL/GenBank/DDBJ databases">
        <title>Draft genome sequence of Kouleothrix aurantiaca JCM 19913.</title>
        <authorList>
            <person name="Hemp J."/>
        </authorList>
    </citation>
    <scope>NUCLEOTIDE SEQUENCE [LARGE SCALE GENOMIC DNA]</scope>
    <source>
        <strain evidence="2 3">COM-B</strain>
    </source>
</reference>
<accession>A0A0P9DA23</accession>
<name>A0A0P9DA23_9CHLR</name>
<evidence type="ECO:0000313" key="3">
    <source>
        <dbReference type="Proteomes" id="UP000050509"/>
    </source>
</evidence>
<dbReference type="AlphaFoldDB" id="A0A0P9DA23"/>
<feature type="coiled-coil region" evidence="1">
    <location>
        <begin position="114"/>
        <end position="148"/>
    </location>
</feature>
<dbReference type="Proteomes" id="UP000050509">
    <property type="component" value="Unassembled WGS sequence"/>
</dbReference>
<evidence type="ECO:0000256" key="1">
    <source>
        <dbReference type="SAM" id="Coils"/>
    </source>
</evidence>